<dbReference type="OrthoDB" id="9791748at2"/>
<proteinExistence type="predicted"/>
<evidence type="ECO:0000313" key="2">
    <source>
        <dbReference type="EMBL" id="TQM44877.1"/>
    </source>
</evidence>
<evidence type="ECO:0000256" key="1">
    <source>
        <dbReference type="SAM" id="MobiDB-lite"/>
    </source>
</evidence>
<dbReference type="Pfam" id="PF14224">
    <property type="entry name" value="DUF4331"/>
    <property type="match status" value="2"/>
</dbReference>
<comment type="caution">
    <text evidence="2">The sequence shown here is derived from an EMBL/GenBank/DDBJ whole genome shotgun (WGS) entry which is preliminary data.</text>
</comment>
<name>A0A543GFN3_9PSEU</name>
<reference evidence="2 3" key="1">
    <citation type="submission" date="2019-06" db="EMBL/GenBank/DDBJ databases">
        <title>Sequencing the genomes of 1000 actinobacteria strains.</title>
        <authorList>
            <person name="Klenk H.-P."/>
        </authorList>
    </citation>
    <scope>NUCLEOTIDE SEQUENCE [LARGE SCALE GENOMIC DNA]</scope>
    <source>
        <strain evidence="2 3">DSM 45511</strain>
    </source>
</reference>
<feature type="compositionally biased region" description="Pro residues" evidence="1">
    <location>
        <begin position="364"/>
        <end position="378"/>
    </location>
</feature>
<organism evidence="2 3">
    <name type="scientific">Pseudonocardia cypriaca</name>
    <dbReference type="NCBI Taxonomy" id="882449"/>
    <lineage>
        <taxon>Bacteria</taxon>
        <taxon>Bacillati</taxon>
        <taxon>Actinomycetota</taxon>
        <taxon>Actinomycetes</taxon>
        <taxon>Pseudonocardiales</taxon>
        <taxon>Pseudonocardiaceae</taxon>
        <taxon>Pseudonocardia</taxon>
    </lineage>
</organism>
<evidence type="ECO:0000313" key="3">
    <source>
        <dbReference type="Proteomes" id="UP000319818"/>
    </source>
</evidence>
<sequence>MSDHISGPRALAEPIADITDVYAFPSPEHSGRLVLVMNTLPFAQPSARFSDGLVYRFRLRPVAAAAPDDPALFVVGPEEFAFDCVFSTPVSGGGAAGSDQDGACTTPAGETVSFRVNDERAGSAPGVRVFAGPRWDPFIMDAPAALETIATGKLAFTDPSAIFLDGKNVLSLVVEVDCAGLLGGAELVGVVAETLTRGPIAVRMERVGRPEVKNLLLAPKQFDPVNRDLEIRDLYNSEDAFALAPAYQGAYRARLNANLAFWDRLDGNRDWPADLNGAHPLTEQLLADFLVVDVTKPYAEQGSFLEIELATRGARRHQTCGGRALNDDAMDTLFTLLVNAGNGPTIRDGVDRATMPASCTFPYLSPPNPDPPQPPEHF</sequence>
<dbReference type="EMBL" id="VFPH01000001">
    <property type="protein sequence ID" value="TQM44877.1"/>
    <property type="molecule type" value="Genomic_DNA"/>
</dbReference>
<dbReference type="AlphaFoldDB" id="A0A543GFN3"/>
<gene>
    <name evidence="2" type="ORF">FB388_2264</name>
</gene>
<feature type="region of interest" description="Disordered" evidence="1">
    <location>
        <begin position="358"/>
        <end position="378"/>
    </location>
</feature>
<accession>A0A543GFN3</accession>
<keyword evidence="3" id="KW-1185">Reference proteome</keyword>
<protein>
    <submittedName>
        <fullName evidence="2">Uncharacterized protein DUF4331</fullName>
    </submittedName>
</protein>
<dbReference type="RefSeq" id="WP_142100045.1">
    <property type="nucleotide sequence ID" value="NZ_VFPH01000001.1"/>
</dbReference>
<dbReference type="Proteomes" id="UP000319818">
    <property type="component" value="Unassembled WGS sequence"/>
</dbReference>
<dbReference type="InterPro" id="IPR025566">
    <property type="entry name" value="DUF4331"/>
</dbReference>